<reference evidence="1" key="2">
    <citation type="submission" date="2010-01" db="EMBL/GenBank/DDBJ databases">
        <authorList>
            <consortium name="International Glossina Genome Initiative"/>
            <person name="da Silva J."/>
            <person name="Ribeiro J.M.C."/>
            <person name="Abbeele J.V."/>
            <person name="Attardo G."/>
            <person name="Hao Z."/>
            <person name="Haines L.R."/>
            <person name="Soares M.B."/>
            <person name="Berriman M."/>
            <person name="Aksoy S."/>
            <person name="Lehane M.J."/>
        </authorList>
    </citation>
    <scope>NUCLEOTIDE SEQUENCE</scope>
    <source>
        <tissue evidence="1">Salivary gland</tissue>
    </source>
</reference>
<dbReference type="AlphaFoldDB" id="D3TSK5"/>
<accession>D3TSK5</accession>
<evidence type="ECO:0000313" key="1">
    <source>
        <dbReference type="EMBL" id="ADD20683.1"/>
    </source>
</evidence>
<reference evidence="1" key="1">
    <citation type="journal article" date="2010" name="BMC Genomics">
        <title>An insight into the sialome of Glossina morsitans morsitans.</title>
        <authorList>
            <person name="Alves-Silva J."/>
            <person name="Ribeiro J.M."/>
            <person name="Van Den Abbeele J."/>
            <person name="Attardo G."/>
            <person name="Hao Z."/>
            <person name="Haines L.R."/>
            <person name="Soares M.B."/>
            <person name="Berriman M."/>
            <person name="Aksoy S."/>
            <person name="Lehane M.J."/>
        </authorList>
    </citation>
    <scope>NUCLEOTIDE SEQUENCE</scope>
    <source>
        <tissue evidence="1">Salivary gland</tissue>
    </source>
</reference>
<sequence>MYINCLFSLFMLKCVWRCAAYIFLRKIIKKPIKTKFPKKKKKKWKKNKFR</sequence>
<organism evidence="1">
    <name type="scientific">Glossina morsitans morsitans</name>
    <name type="common">Savannah tsetse fly</name>
    <dbReference type="NCBI Taxonomy" id="37546"/>
    <lineage>
        <taxon>Eukaryota</taxon>
        <taxon>Metazoa</taxon>
        <taxon>Ecdysozoa</taxon>
        <taxon>Arthropoda</taxon>
        <taxon>Hexapoda</taxon>
        <taxon>Insecta</taxon>
        <taxon>Pterygota</taxon>
        <taxon>Neoptera</taxon>
        <taxon>Endopterygota</taxon>
        <taxon>Diptera</taxon>
        <taxon>Brachycera</taxon>
        <taxon>Muscomorpha</taxon>
        <taxon>Hippoboscoidea</taxon>
        <taxon>Glossinidae</taxon>
        <taxon>Glossina</taxon>
    </lineage>
</organism>
<proteinExistence type="evidence at transcript level"/>
<name>D3TSK5_GLOMM</name>
<dbReference type="EMBL" id="EZ424407">
    <property type="protein sequence ID" value="ADD20683.1"/>
    <property type="molecule type" value="mRNA"/>
</dbReference>
<protein>
    <submittedName>
        <fullName evidence="1">Hypothetical secreted peptide</fullName>
    </submittedName>
</protein>